<name>A0ABQ7JCC2_9APIC</name>
<gene>
    <name evidence="2" type="ORF">IE077_001925</name>
</gene>
<evidence type="ECO:0000256" key="1">
    <source>
        <dbReference type="SAM" id="Coils"/>
    </source>
</evidence>
<proteinExistence type="predicted"/>
<organism evidence="2 3">
    <name type="scientific">Cardiosporidium cionae</name>
    <dbReference type="NCBI Taxonomy" id="476202"/>
    <lineage>
        <taxon>Eukaryota</taxon>
        <taxon>Sar</taxon>
        <taxon>Alveolata</taxon>
        <taxon>Apicomplexa</taxon>
        <taxon>Aconoidasida</taxon>
        <taxon>Nephromycida</taxon>
        <taxon>Cardiosporidium</taxon>
    </lineage>
</organism>
<accession>A0ABQ7JCC2</accession>
<dbReference type="Proteomes" id="UP000823046">
    <property type="component" value="Unassembled WGS sequence"/>
</dbReference>
<evidence type="ECO:0000313" key="2">
    <source>
        <dbReference type="EMBL" id="KAF8821534.1"/>
    </source>
</evidence>
<dbReference type="EMBL" id="JADAQX010000168">
    <property type="protein sequence ID" value="KAF8821534.1"/>
    <property type="molecule type" value="Genomic_DNA"/>
</dbReference>
<keyword evidence="1" id="KW-0175">Coiled coil</keyword>
<reference evidence="2 3" key="1">
    <citation type="journal article" date="2020" name="bioRxiv">
        <title>Metabolic contributions of an alphaproteobacterial endosymbiont in the apicomplexan Cardiosporidium cionae.</title>
        <authorList>
            <person name="Hunter E.S."/>
            <person name="Paight C.J."/>
            <person name="Lane C.E."/>
        </authorList>
    </citation>
    <scope>NUCLEOTIDE SEQUENCE [LARGE SCALE GENOMIC DNA]</scope>
    <source>
        <strain evidence="2">ESH_2018</strain>
    </source>
</reference>
<comment type="caution">
    <text evidence="2">The sequence shown here is derived from an EMBL/GenBank/DDBJ whole genome shotgun (WGS) entry which is preliminary data.</text>
</comment>
<sequence length="274" mass="31739">MGQKLSLEEQRNRKQYIYTYFPGLSQQLDMTFACHDLSTTGILSFSVLEPILRHLLMQYGLIEYVTRYIDENGCLDHKHIRNELSLFGLKVGKSAYTCDDFKSLATIWLQKILDTYSDDQAKWQEKLLEEQKNQVNSYAEAMKSFQSQYAQQQAVYQQGIQEQQKQIAEWNKLLEETHRTQQQVYEAEIRRMEEIKLREANAAEEAAKEHLRIIAEYKSQLKKLAETDDSGICFVYPASCAPYGACASAGAQEPCRRKRERKRDSDSRAVAGFC</sequence>
<protein>
    <submittedName>
        <fullName evidence="2">Uncharacterized protein</fullName>
    </submittedName>
</protein>
<evidence type="ECO:0000313" key="3">
    <source>
        <dbReference type="Proteomes" id="UP000823046"/>
    </source>
</evidence>
<keyword evidence="3" id="KW-1185">Reference proteome</keyword>
<feature type="coiled-coil region" evidence="1">
    <location>
        <begin position="128"/>
        <end position="227"/>
    </location>
</feature>